<protein>
    <submittedName>
        <fullName evidence="2">FkbM family methyltransferase</fullName>
    </submittedName>
</protein>
<dbReference type="InterPro" id="IPR029063">
    <property type="entry name" value="SAM-dependent_MTases_sf"/>
</dbReference>
<name>A0A5B2V873_9HYPH</name>
<feature type="domain" description="Methyltransferase FkbM" evidence="1">
    <location>
        <begin position="53"/>
        <end position="219"/>
    </location>
</feature>
<dbReference type="OrthoDB" id="9801609at2"/>
<reference evidence="2 3" key="2">
    <citation type="submission" date="2019-09" db="EMBL/GenBank/DDBJ databases">
        <authorList>
            <person name="Jin C."/>
        </authorList>
    </citation>
    <scope>NUCLEOTIDE SEQUENCE [LARGE SCALE GENOMIC DNA]</scope>
    <source>
        <strain evidence="2 3">BN140002</strain>
    </source>
</reference>
<dbReference type="SUPFAM" id="SSF53335">
    <property type="entry name" value="S-adenosyl-L-methionine-dependent methyltransferases"/>
    <property type="match status" value="1"/>
</dbReference>
<evidence type="ECO:0000259" key="1">
    <source>
        <dbReference type="Pfam" id="PF05050"/>
    </source>
</evidence>
<dbReference type="NCBIfam" id="TIGR01444">
    <property type="entry name" value="fkbM_fam"/>
    <property type="match status" value="1"/>
</dbReference>
<proteinExistence type="predicted"/>
<reference evidence="2 3" key="1">
    <citation type="submission" date="2019-09" db="EMBL/GenBank/DDBJ databases">
        <title>Salinarimonas rosea gen. nov., sp. nov., a new member of the a-2 subgroup of the Proteobacteria.</title>
        <authorList>
            <person name="Liu J."/>
        </authorList>
    </citation>
    <scope>NUCLEOTIDE SEQUENCE [LARGE SCALE GENOMIC DNA]</scope>
    <source>
        <strain evidence="2 3">BN140002</strain>
    </source>
</reference>
<keyword evidence="2" id="KW-0808">Transferase</keyword>
<accession>A0A5B2V873</accession>
<organism evidence="2 3">
    <name type="scientific">Salinarimonas soli</name>
    <dbReference type="NCBI Taxonomy" id="1638099"/>
    <lineage>
        <taxon>Bacteria</taxon>
        <taxon>Pseudomonadati</taxon>
        <taxon>Pseudomonadota</taxon>
        <taxon>Alphaproteobacteria</taxon>
        <taxon>Hyphomicrobiales</taxon>
        <taxon>Salinarimonadaceae</taxon>
        <taxon>Salinarimonas</taxon>
    </lineage>
</organism>
<dbReference type="RefSeq" id="WP_149821281.1">
    <property type="nucleotide sequence ID" value="NZ_VUOA01000037.1"/>
</dbReference>
<dbReference type="Proteomes" id="UP000323142">
    <property type="component" value="Unassembled WGS sequence"/>
</dbReference>
<gene>
    <name evidence="2" type="ORF">F0L46_21110</name>
</gene>
<dbReference type="GO" id="GO:0032259">
    <property type="term" value="P:methylation"/>
    <property type="evidence" value="ECO:0007669"/>
    <property type="project" value="UniProtKB-KW"/>
</dbReference>
<dbReference type="Pfam" id="PF05050">
    <property type="entry name" value="Methyltransf_21"/>
    <property type="match status" value="1"/>
</dbReference>
<comment type="caution">
    <text evidence="2">The sequence shown here is derived from an EMBL/GenBank/DDBJ whole genome shotgun (WGS) entry which is preliminary data.</text>
</comment>
<keyword evidence="2" id="KW-0489">Methyltransferase</keyword>
<evidence type="ECO:0000313" key="3">
    <source>
        <dbReference type="Proteomes" id="UP000323142"/>
    </source>
</evidence>
<evidence type="ECO:0000313" key="2">
    <source>
        <dbReference type="EMBL" id="KAA2235244.1"/>
    </source>
</evidence>
<dbReference type="EMBL" id="VUOA01000037">
    <property type="protein sequence ID" value="KAA2235244.1"/>
    <property type="molecule type" value="Genomic_DNA"/>
</dbReference>
<dbReference type="AlphaFoldDB" id="A0A5B2V873"/>
<sequence>MIEVEASHIEMTASSKTNELAIFRKNSYSQCGEDLIIEFILNVLRVDHPNYIDIGAYHPYRFSNTFLFYEKGASGICVEADPTLATNFANARPSDVVLNAAISGSWSGTSEFYLMSEASLNTLIREEADRLVRDEGCQIQSAIPIEVISITDLLRRYCSDKPLDLLSIDVEGADDEIIRNIDYSNIRPKVVCIETLTYSRTGLQQKNSSLIDRLKDEGYMLYADTYINSIFVDSKLWHNRS</sequence>
<dbReference type="InterPro" id="IPR006342">
    <property type="entry name" value="FkbM_mtfrase"/>
</dbReference>
<dbReference type="GO" id="GO:0008168">
    <property type="term" value="F:methyltransferase activity"/>
    <property type="evidence" value="ECO:0007669"/>
    <property type="project" value="UniProtKB-KW"/>
</dbReference>
<dbReference type="Gene3D" id="3.40.50.150">
    <property type="entry name" value="Vaccinia Virus protein VP39"/>
    <property type="match status" value="1"/>
</dbReference>
<keyword evidence="3" id="KW-1185">Reference proteome</keyword>